<evidence type="ECO:0000256" key="6">
    <source>
        <dbReference type="ARBA" id="ARBA00023244"/>
    </source>
</evidence>
<dbReference type="GO" id="GO:0004418">
    <property type="term" value="F:hydroxymethylbilane synthase activity"/>
    <property type="evidence" value="ECO:0007669"/>
    <property type="project" value="UniProtKB-UniRule"/>
</dbReference>
<comment type="pathway">
    <text evidence="2">Porphyrin-containing compound metabolism; protoporphyrin-IX biosynthesis; coproporphyrinogen-III from 5-aminolevulinate: step 2/4.</text>
</comment>
<dbReference type="InterPro" id="IPR022418">
    <property type="entry name" value="Porphobilinogen_deaminase_C"/>
</dbReference>
<evidence type="ECO:0000256" key="7">
    <source>
        <dbReference type="ARBA" id="ARBA00048169"/>
    </source>
</evidence>
<gene>
    <name evidence="8" type="primary">hemC</name>
    <name evidence="11" type="ORF">U27_00190</name>
</gene>
<dbReference type="InterPro" id="IPR022419">
    <property type="entry name" value="Porphobilin_deaminase_cofac_BS"/>
</dbReference>
<dbReference type="SUPFAM" id="SSF53850">
    <property type="entry name" value="Periplasmic binding protein-like II"/>
    <property type="match status" value="1"/>
</dbReference>
<keyword evidence="5 8" id="KW-0808">Transferase</keyword>
<dbReference type="SUPFAM" id="SSF54782">
    <property type="entry name" value="Porphobilinogen deaminase (hydroxymethylbilane synthase), C-terminal domain"/>
    <property type="match status" value="1"/>
</dbReference>
<dbReference type="EC" id="2.5.1.61" evidence="8"/>
<dbReference type="GO" id="GO:0005737">
    <property type="term" value="C:cytoplasm"/>
    <property type="evidence" value="ECO:0007669"/>
    <property type="project" value="UniProtKB-UniRule"/>
</dbReference>
<organism evidence="11">
    <name type="scientific">Vecturithrix granuli</name>
    <dbReference type="NCBI Taxonomy" id="1499967"/>
    <lineage>
        <taxon>Bacteria</taxon>
        <taxon>Candidatus Moduliflexota</taxon>
        <taxon>Candidatus Vecturitrichia</taxon>
        <taxon>Candidatus Vecturitrichales</taxon>
        <taxon>Candidatus Vecturitrichaceae</taxon>
        <taxon>Candidatus Vecturithrix</taxon>
    </lineage>
</organism>
<dbReference type="EMBL" id="DF820472">
    <property type="protein sequence ID" value="GAK60299.1"/>
    <property type="molecule type" value="Genomic_DNA"/>
</dbReference>
<comment type="similarity">
    <text evidence="3 8">Belongs to the HMBS family.</text>
</comment>
<evidence type="ECO:0000256" key="2">
    <source>
        <dbReference type="ARBA" id="ARBA00004735"/>
    </source>
</evidence>
<evidence type="ECO:0000313" key="12">
    <source>
        <dbReference type="Proteomes" id="UP000030661"/>
    </source>
</evidence>
<dbReference type="PIRSF" id="PIRSF001438">
    <property type="entry name" value="4pyrrol_synth_OHMeBilane_synth"/>
    <property type="match status" value="1"/>
</dbReference>
<evidence type="ECO:0000259" key="10">
    <source>
        <dbReference type="Pfam" id="PF03900"/>
    </source>
</evidence>
<dbReference type="InterPro" id="IPR022417">
    <property type="entry name" value="Porphobilin_deaminase_N"/>
</dbReference>
<dbReference type="FunFam" id="3.40.190.10:FF:000005">
    <property type="entry name" value="Porphobilinogen deaminase"/>
    <property type="match status" value="1"/>
</dbReference>
<dbReference type="GO" id="GO:0006782">
    <property type="term" value="P:protoporphyrinogen IX biosynthetic process"/>
    <property type="evidence" value="ECO:0007669"/>
    <property type="project" value="UniProtKB-UniRule"/>
</dbReference>
<comment type="cofactor">
    <cofactor evidence="8">
        <name>dipyrromethane</name>
        <dbReference type="ChEBI" id="CHEBI:60342"/>
    </cofactor>
    <text evidence="8">Binds 1 dipyrromethane group covalently.</text>
</comment>
<dbReference type="HAMAP" id="MF_00260">
    <property type="entry name" value="Porphobil_deam"/>
    <property type="match status" value="1"/>
</dbReference>
<protein>
    <recommendedName>
        <fullName evidence="8">Porphobilinogen deaminase</fullName>
        <shortName evidence="8">PBG</shortName>
        <ecNumber evidence="8">2.5.1.61</ecNumber>
    </recommendedName>
    <alternativeName>
        <fullName evidence="8">Hydroxymethylbilane synthase</fullName>
        <shortName evidence="8">HMBS</shortName>
    </alternativeName>
    <alternativeName>
        <fullName evidence="8">Pre-uroporphyrinogen synthase</fullName>
    </alternativeName>
</protein>
<dbReference type="PANTHER" id="PTHR11557">
    <property type="entry name" value="PORPHOBILINOGEN DEAMINASE"/>
    <property type="match status" value="1"/>
</dbReference>
<evidence type="ECO:0000256" key="1">
    <source>
        <dbReference type="ARBA" id="ARBA00002869"/>
    </source>
</evidence>
<evidence type="ECO:0000256" key="4">
    <source>
        <dbReference type="ARBA" id="ARBA00011245"/>
    </source>
</evidence>
<dbReference type="Proteomes" id="UP000030661">
    <property type="component" value="Unassembled WGS sequence"/>
</dbReference>
<sequence length="303" mass="32738">MVRNPLIAGSRGSTLALKQTQAVIDALTQCTPFLACAITITKTQGDHLLDVPLAKIGGKGLFTKELEQSLLRGEIDFAVHSLKDLPIELPAGLTIGAYLPRELPNDALISKGNRKLKDLPCGATLATGSLRRKLQLLEYRPDLKFTDIRGNIETRLQKLADNNWAGLILAYAGLQRLEKSELVSEILPTDLMYPAVGQGIIAIECREDAELLALFAGINDRATQICALAERAFLEGMGGGCQIPLGIISRIHDGVLQLSGKFLLEGRCAGVTHSIQGEADQPVLIGKRLAEELLTLCRQAQCI</sequence>
<dbReference type="HOGENOM" id="CLU_019704_0_2_0"/>
<dbReference type="AlphaFoldDB" id="A0A081C6U4"/>
<dbReference type="Pfam" id="PF03900">
    <property type="entry name" value="Porphobil_deamC"/>
    <property type="match status" value="1"/>
</dbReference>
<feature type="domain" description="Porphobilinogen deaminase N-terminal" evidence="9">
    <location>
        <begin position="8"/>
        <end position="210"/>
    </location>
</feature>
<dbReference type="Pfam" id="PF01379">
    <property type="entry name" value="Porphobil_deam"/>
    <property type="match status" value="1"/>
</dbReference>
<evidence type="ECO:0000256" key="3">
    <source>
        <dbReference type="ARBA" id="ARBA00005638"/>
    </source>
</evidence>
<dbReference type="PANTHER" id="PTHR11557:SF0">
    <property type="entry name" value="PORPHOBILINOGEN DEAMINASE"/>
    <property type="match status" value="1"/>
</dbReference>
<evidence type="ECO:0000313" key="11">
    <source>
        <dbReference type="EMBL" id="GAK60299.1"/>
    </source>
</evidence>
<dbReference type="InterPro" id="IPR000860">
    <property type="entry name" value="HemC"/>
</dbReference>
<dbReference type="PROSITE" id="PS00533">
    <property type="entry name" value="PORPHOBILINOGEN_DEAM"/>
    <property type="match status" value="1"/>
</dbReference>
<dbReference type="Gene3D" id="3.30.160.40">
    <property type="entry name" value="Porphobilinogen deaminase, C-terminal domain"/>
    <property type="match status" value="1"/>
</dbReference>
<dbReference type="Gene3D" id="3.40.190.10">
    <property type="entry name" value="Periplasmic binding protein-like II"/>
    <property type="match status" value="2"/>
</dbReference>
<keyword evidence="12" id="KW-1185">Reference proteome</keyword>
<dbReference type="NCBIfam" id="TIGR00212">
    <property type="entry name" value="hemC"/>
    <property type="match status" value="1"/>
</dbReference>
<keyword evidence="6 8" id="KW-0627">Porphyrin biosynthesis</keyword>
<comment type="miscellaneous">
    <text evidence="8">The porphobilinogen subunits are added to the dipyrromethane group.</text>
</comment>
<dbReference type="eggNOG" id="COG0181">
    <property type="taxonomic scope" value="Bacteria"/>
</dbReference>
<dbReference type="FunFam" id="3.40.190.10:FF:000004">
    <property type="entry name" value="Porphobilinogen deaminase"/>
    <property type="match status" value="1"/>
</dbReference>
<dbReference type="InterPro" id="IPR036803">
    <property type="entry name" value="Porphobilinogen_deaminase_C_sf"/>
</dbReference>
<comment type="catalytic activity">
    <reaction evidence="7 8">
        <text>4 porphobilinogen + H2O = hydroxymethylbilane + 4 NH4(+)</text>
        <dbReference type="Rhea" id="RHEA:13185"/>
        <dbReference type="ChEBI" id="CHEBI:15377"/>
        <dbReference type="ChEBI" id="CHEBI:28938"/>
        <dbReference type="ChEBI" id="CHEBI:57845"/>
        <dbReference type="ChEBI" id="CHEBI:58126"/>
        <dbReference type="EC" id="2.5.1.61"/>
    </reaction>
</comment>
<feature type="modified residue" description="S-(dipyrrolylmethanemethyl)cysteine" evidence="8">
    <location>
        <position position="241"/>
    </location>
</feature>
<accession>A0A081C6U4</accession>
<name>A0A081C6U4_VECG1</name>
<evidence type="ECO:0000256" key="8">
    <source>
        <dbReference type="HAMAP-Rule" id="MF_00260"/>
    </source>
</evidence>
<comment type="function">
    <text evidence="1 8">Tetrapolymerization of the monopyrrole PBG into the hydroxymethylbilane pre-uroporphyrinogen in several discrete steps.</text>
</comment>
<evidence type="ECO:0000256" key="5">
    <source>
        <dbReference type="ARBA" id="ARBA00022679"/>
    </source>
</evidence>
<dbReference type="PRINTS" id="PR00151">
    <property type="entry name" value="PORPHBDMNASE"/>
</dbReference>
<comment type="subunit">
    <text evidence="4 8">Monomer.</text>
</comment>
<proteinExistence type="inferred from homology"/>
<reference evidence="11" key="1">
    <citation type="journal article" date="2015" name="PeerJ">
        <title>First genomic representation of candidate bacterial phylum KSB3 points to enhanced environmental sensing as a trigger of wastewater bulking.</title>
        <authorList>
            <person name="Sekiguchi Y."/>
            <person name="Ohashi A."/>
            <person name="Parks D.H."/>
            <person name="Yamauchi T."/>
            <person name="Tyson G.W."/>
            <person name="Hugenholtz P."/>
        </authorList>
    </citation>
    <scope>NUCLEOTIDE SEQUENCE [LARGE SCALE GENOMIC DNA]</scope>
</reference>
<evidence type="ECO:0000259" key="9">
    <source>
        <dbReference type="Pfam" id="PF01379"/>
    </source>
</evidence>
<dbReference type="STRING" id="1499967.U27_00190"/>
<feature type="domain" description="Porphobilinogen deaminase C-terminal" evidence="10">
    <location>
        <begin position="225"/>
        <end position="294"/>
    </location>
</feature>